<dbReference type="Gene3D" id="3.40.50.2300">
    <property type="match status" value="1"/>
</dbReference>
<organism evidence="4 5">
    <name type="scientific">Candidatus Magnetoglobus multicellularis str. Araruama</name>
    <dbReference type="NCBI Taxonomy" id="890399"/>
    <lineage>
        <taxon>Bacteria</taxon>
        <taxon>Pseudomonadati</taxon>
        <taxon>Thermodesulfobacteriota</taxon>
        <taxon>Desulfobacteria</taxon>
        <taxon>Desulfobacterales</taxon>
        <taxon>Desulfobacteraceae</taxon>
        <taxon>Candidatus Magnetoglobus</taxon>
    </lineage>
</organism>
<feature type="modified residue" description="4-aspartylphosphate" evidence="2">
    <location>
        <position position="56"/>
    </location>
</feature>
<keyword evidence="1 2" id="KW-0597">Phosphoprotein</keyword>
<evidence type="ECO:0000313" key="4">
    <source>
        <dbReference type="EMBL" id="ETR71137.1"/>
    </source>
</evidence>
<dbReference type="AlphaFoldDB" id="A0A1V1P8C1"/>
<dbReference type="PANTHER" id="PTHR44591">
    <property type="entry name" value="STRESS RESPONSE REGULATOR PROTEIN 1"/>
    <property type="match status" value="1"/>
</dbReference>
<evidence type="ECO:0000256" key="2">
    <source>
        <dbReference type="PROSITE-ProRule" id="PRU00169"/>
    </source>
</evidence>
<sequence>MTAPTPPKILIVDDEPINIDLLREALKSKYRLIVATRGEQALSLAISKLPDLILMDVMMPGMDGFETCEKIKENPKINHIPVIFVTALSEVEDRSVGYEMGGSDYITKPFEISDVLTCIETHLNVIKLAKRVKELETSDSEATLPGSIIQQMNDLSTSINSNAQIIKLFWTSIEPIIKKHATNELPPNIQEKILSVGDIIGNIINDTRQMNHLMSDISNNEENQA</sequence>
<dbReference type="InterPro" id="IPR001789">
    <property type="entry name" value="Sig_transdc_resp-reg_receiver"/>
</dbReference>
<evidence type="ECO:0000313" key="5">
    <source>
        <dbReference type="Proteomes" id="UP000189670"/>
    </source>
</evidence>
<comment type="caution">
    <text evidence="4">The sequence shown here is derived from an EMBL/GenBank/DDBJ whole genome shotgun (WGS) entry which is preliminary data.</text>
</comment>
<dbReference type="PROSITE" id="PS50110">
    <property type="entry name" value="RESPONSE_REGULATORY"/>
    <property type="match status" value="1"/>
</dbReference>
<name>A0A1V1P8C1_9BACT</name>
<dbReference type="SMART" id="SM00448">
    <property type="entry name" value="REC"/>
    <property type="match status" value="1"/>
</dbReference>
<dbReference type="CDD" id="cd19920">
    <property type="entry name" value="REC_PA4781-like"/>
    <property type="match status" value="1"/>
</dbReference>
<reference evidence="5" key="1">
    <citation type="submission" date="2012-11" db="EMBL/GenBank/DDBJ databases">
        <authorList>
            <person name="Lucero-Rivera Y.E."/>
            <person name="Tovar-Ramirez D."/>
        </authorList>
    </citation>
    <scope>NUCLEOTIDE SEQUENCE [LARGE SCALE GENOMIC DNA]</scope>
    <source>
        <strain evidence="5">Araruama</strain>
    </source>
</reference>
<dbReference type="Proteomes" id="UP000189670">
    <property type="component" value="Unassembled WGS sequence"/>
</dbReference>
<protein>
    <recommendedName>
        <fullName evidence="3">Response regulatory domain-containing protein</fullName>
    </recommendedName>
</protein>
<accession>A0A1V1P8C1</accession>
<dbReference type="PANTHER" id="PTHR44591:SF3">
    <property type="entry name" value="RESPONSE REGULATORY DOMAIN-CONTAINING PROTEIN"/>
    <property type="match status" value="1"/>
</dbReference>
<evidence type="ECO:0000256" key="1">
    <source>
        <dbReference type="ARBA" id="ARBA00022553"/>
    </source>
</evidence>
<evidence type="ECO:0000259" key="3">
    <source>
        <dbReference type="PROSITE" id="PS50110"/>
    </source>
</evidence>
<dbReference type="GO" id="GO:0000160">
    <property type="term" value="P:phosphorelay signal transduction system"/>
    <property type="evidence" value="ECO:0007669"/>
    <property type="project" value="InterPro"/>
</dbReference>
<dbReference type="InterPro" id="IPR050595">
    <property type="entry name" value="Bact_response_regulator"/>
</dbReference>
<feature type="domain" description="Response regulatory" evidence="3">
    <location>
        <begin position="8"/>
        <end position="123"/>
    </location>
</feature>
<proteinExistence type="predicted"/>
<dbReference type="EMBL" id="ATBP01000315">
    <property type="protein sequence ID" value="ETR71137.1"/>
    <property type="molecule type" value="Genomic_DNA"/>
</dbReference>
<gene>
    <name evidence="4" type="ORF">OMM_02716</name>
</gene>
<dbReference type="SUPFAM" id="SSF52172">
    <property type="entry name" value="CheY-like"/>
    <property type="match status" value="1"/>
</dbReference>
<dbReference type="InterPro" id="IPR011006">
    <property type="entry name" value="CheY-like_superfamily"/>
</dbReference>
<dbReference type="Pfam" id="PF00072">
    <property type="entry name" value="Response_reg"/>
    <property type="match status" value="1"/>
</dbReference>